<feature type="region of interest" description="Disordered" evidence="1">
    <location>
        <begin position="176"/>
        <end position="217"/>
    </location>
</feature>
<feature type="compositionally biased region" description="Basic and acidic residues" evidence="1">
    <location>
        <begin position="61"/>
        <end position="81"/>
    </location>
</feature>
<sequence length="217" mass="25483">MKTWNCVVLFVICVQILAVVEAQLLSRLLNRLLFSKRNSEEDDYPPYPRRRPPPYRRRRPPDHDPYKYDPDDDDYHRDHSIARPPKRPPPSYRKTKPHKEQDSEDTAPPMTIYLQPGANGERGKPKRIRIVTVNNYPPYQRDYGYGQGSPYHNAVWNRGLGQRDMVFPQNDYSAPIAMTSHPNGRYSEYAPPAGQEQVGSTGPRYDYDYYRSKRKRK</sequence>
<feature type="signal peptide" evidence="2">
    <location>
        <begin position="1"/>
        <end position="22"/>
    </location>
</feature>
<keyword evidence="3" id="KW-1185">Reference proteome</keyword>
<dbReference type="AlphaFoldDB" id="A0AAJ7SHE8"/>
<keyword evidence="2" id="KW-0732">Signal</keyword>
<gene>
    <name evidence="4" type="primary">LOC114828498</name>
</gene>
<organism evidence="3 4">
    <name type="scientific">Galendromus occidentalis</name>
    <name type="common">western predatory mite</name>
    <dbReference type="NCBI Taxonomy" id="34638"/>
    <lineage>
        <taxon>Eukaryota</taxon>
        <taxon>Metazoa</taxon>
        <taxon>Ecdysozoa</taxon>
        <taxon>Arthropoda</taxon>
        <taxon>Chelicerata</taxon>
        <taxon>Arachnida</taxon>
        <taxon>Acari</taxon>
        <taxon>Parasitiformes</taxon>
        <taxon>Mesostigmata</taxon>
        <taxon>Gamasina</taxon>
        <taxon>Phytoseioidea</taxon>
        <taxon>Phytoseiidae</taxon>
        <taxon>Typhlodrominae</taxon>
        <taxon>Galendromus</taxon>
    </lineage>
</organism>
<dbReference type="KEGG" id="goe:114828498"/>
<dbReference type="RefSeq" id="XP_028968690.1">
    <property type="nucleotide sequence ID" value="XM_029112857.1"/>
</dbReference>
<feature type="compositionally biased region" description="Basic residues" evidence="1">
    <location>
        <begin position="48"/>
        <end position="60"/>
    </location>
</feature>
<evidence type="ECO:0000313" key="4">
    <source>
        <dbReference type="RefSeq" id="XP_028968690.1"/>
    </source>
</evidence>
<evidence type="ECO:0000313" key="3">
    <source>
        <dbReference type="Proteomes" id="UP000694867"/>
    </source>
</evidence>
<dbReference type="GeneID" id="114828498"/>
<reference evidence="4" key="1">
    <citation type="submission" date="2025-08" db="UniProtKB">
        <authorList>
            <consortium name="RefSeq"/>
        </authorList>
    </citation>
    <scope>IDENTIFICATION</scope>
</reference>
<protein>
    <submittedName>
        <fullName evidence="4">Uncharacterized protein LOC114828498</fullName>
    </submittedName>
</protein>
<feature type="chain" id="PRO_5042527272" evidence="2">
    <location>
        <begin position="23"/>
        <end position="217"/>
    </location>
</feature>
<proteinExistence type="predicted"/>
<evidence type="ECO:0000256" key="1">
    <source>
        <dbReference type="SAM" id="MobiDB-lite"/>
    </source>
</evidence>
<dbReference type="Proteomes" id="UP000694867">
    <property type="component" value="Unplaced"/>
</dbReference>
<accession>A0AAJ7SHE8</accession>
<evidence type="ECO:0000256" key="2">
    <source>
        <dbReference type="SAM" id="SignalP"/>
    </source>
</evidence>
<feature type="region of interest" description="Disordered" evidence="1">
    <location>
        <begin position="38"/>
        <end position="124"/>
    </location>
</feature>
<name>A0AAJ7SHE8_9ACAR</name>